<dbReference type="InterPro" id="IPR017948">
    <property type="entry name" value="TGFb_CS"/>
</dbReference>
<dbReference type="PROSITE" id="PS51362">
    <property type="entry name" value="TGF_BETA_2"/>
    <property type="match status" value="1"/>
</dbReference>
<evidence type="ECO:0000256" key="12">
    <source>
        <dbReference type="SAM" id="SignalP"/>
    </source>
</evidence>
<dbReference type="FunFam" id="2.10.90.10:FF:000003">
    <property type="entry name" value="Bone morphogenetic protein 5"/>
    <property type="match status" value="1"/>
</dbReference>
<feature type="signal peptide" evidence="12">
    <location>
        <begin position="1"/>
        <end position="27"/>
    </location>
</feature>
<evidence type="ECO:0000256" key="2">
    <source>
        <dbReference type="ARBA" id="ARBA00006656"/>
    </source>
</evidence>
<keyword evidence="9" id="KW-0325">Glycoprotein</keyword>
<evidence type="ECO:0000256" key="11">
    <source>
        <dbReference type="RuleBase" id="RU000354"/>
    </source>
</evidence>
<dbReference type="Gene3D" id="2.60.120.970">
    <property type="match status" value="1"/>
</dbReference>
<dbReference type="PANTHER" id="PTHR11848">
    <property type="entry name" value="TGF-BETA FAMILY"/>
    <property type="match status" value="1"/>
</dbReference>
<keyword evidence="4" id="KW-0964">Secreted</keyword>
<evidence type="ECO:0000256" key="9">
    <source>
        <dbReference type="ARBA" id="ARBA00023180"/>
    </source>
</evidence>
<dbReference type="GO" id="GO:0030509">
    <property type="term" value="P:BMP signaling pathway"/>
    <property type="evidence" value="ECO:0007669"/>
    <property type="project" value="TreeGrafter"/>
</dbReference>
<evidence type="ECO:0000256" key="1">
    <source>
        <dbReference type="ARBA" id="ARBA00004613"/>
    </source>
</evidence>
<keyword evidence="8" id="KW-1015">Disulfide bond</keyword>
<evidence type="ECO:0000256" key="10">
    <source>
        <dbReference type="ARBA" id="ARBA00023188"/>
    </source>
</evidence>
<name>A0A8C7YV57_9TELE</name>
<dbReference type="Proteomes" id="UP000694383">
    <property type="component" value="Unplaced"/>
</dbReference>
<evidence type="ECO:0000256" key="5">
    <source>
        <dbReference type="ARBA" id="ARBA00022729"/>
    </source>
</evidence>
<accession>A0A8C7YV57</accession>
<evidence type="ECO:0000256" key="3">
    <source>
        <dbReference type="ARBA" id="ARBA00022514"/>
    </source>
</evidence>
<dbReference type="GO" id="GO:0051216">
    <property type="term" value="P:cartilage development"/>
    <property type="evidence" value="ECO:0007669"/>
    <property type="project" value="UniProtKB-KW"/>
</dbReference>
<evidence type="ECO:0000256" key="6">
    <source>
        <dbReference type="ARBA" id="ARBA00022855"/>
    </source>
</evidence>
<dbReference type="PRINTS" id="PR00669">
    <property type="entry name" value="INHIBINA"/>
</dbReference>
<comment type="similarity">
    <text evidence="2 11">Belongs to the TGF-beta family.</text>
</comment>
<dbReference type="AlphaFoldDB" id="A0A8C7YV57"/>
<keyword evidence="10" id="KW-0891">Chondrogenesis</keyword>
<dbReference type="InterPro" id="IPR015615">
    <property type="entry name" value="TGF-beta-rel"/>
</dbReference>
<dbReference type="InterPro" id="IPR029034">
    <property type="entry name" value="Cystine-knot_cytokine"/>
</dbReference>
<evidence type="ECO:0000259" key="13">
    <source>
        <dbReference type="PROSITE" id="PS51362"/>
    </source>
</evidence>
<keyword evidence="7 11" id="KW-0339">Growth factor</keyword>
<proteinExistence type="inferred from homology"/>
<dbReference type="Ensembl" id="ENSOSIT00000035012.1">
    <property type="protein sequence ID" value="ENSOSIP00000033217.1"/>
    <property type="gene ID" value="ENSOSIG00000016656.1"/>
</dbReference>
<evidence type="ECO:0000313" key="15">
    <source>
        <dbReference type="Proteomes" id="UP000694383"/>
    </source>
</evidence>
<evidence type="ECO:0000313" key="14">
    <source>
        <dbReference type="Ensembl" id="ENSOSIP00000033217.1"/>
    </source>
</evidence>
<dbReference type="Gene3D" id="2.10.90.10">
    <property type="entry name" value="Cystine-knot cytokines"/>
    <property type="match status" value="1"/>
</dbReference>
<dbReference type="Pfam" id="PF00688">
    <property type="entry name" value="TGFb_propeptide"/>
    <property type="match status" value="1"/>
</dbReference>
<dbReference type="GO" id="GO:0001503">
    <property type="term" value="P:ossification"/>
    <property type="evidence" value="ECO:0007669"/>
    <property type="project" value="UniProtKB-KW"/>
</dbReference>
<dbReference type="GO" id="GO:0008083">
    <property type="term" value="F:growth factor activity"/>
    <property type="evidence" value="ECO:0007669"/>
    <property type="project" value="UniProtKB-KW"/>
</dbReference>
<keyword evidence="6" id="KW-0892">Osteogenesis</keyword>
<reference evidence="14" key="1">
    <citation type="submission" date="2025-08" db="UniProtKB">
        <authorList>
            <consortium name="Ensembl"/>
        </authorList>
    </citation>
    <scope>IDENTIFICATION</scope>
</reference>
<dbReference type="CDD" id="cd19397">
    <property type="entry name" value="TGF_beta_BMP7"/>
    <property type="match status" value="1"/>
</dbReference>
<dbReference type="SUPFAM" id="SSF57501">
    <property type="entry name" value="Cystine-knot cytokines"/>
    <property type="match status" value="1"/>
</dbReference>
<dbReference type="GeneTree" id="ENSGT00940000156490"/>
<dbReference type="PROSITE" id="PS00250">
    <property type="entry name" value="TGF_BETA_1"/>
    <property type="match status" value="1"/>
</dbReference>
<evidence type="ECO:0000256" key="4">
    <source>
        <dbReference type="ARBA" id="ARBA00022525"/>
    </source>
</evidence>
<dbReference type="GO" id="GO:0005125">
    <property type="term" value="F:cytokine activity"/>
    <property type="evidence" value="ECO:0007669"/>
    <property type="project" value="UniProtKB-KW"/>
</dbReference>
<keyword evidence="15" id="KW-1185">Reference proteome</keyword>
<sequence>PHHLVRMLAHSVATFAVLLSWGQCVMTTRVTFLNSSVDVDVDARSGFLHRRLRSQERREMQREILSILGLPHRPRPHARIKHNAAPIFMLDLYNTISTAPELHGYSYYETAMPTQVQPAVTSRDSRFLNDADTVMSFVNLNEEVLSHSRAWQFRFDISSIPEGEVITAAELRIYKDFVEGHSDKETFIVSVFHVLEEPLNRNNGLFGFLSKKYALPLSSMLYFFPSCSDVMSPSTGQERNPHHAGLVTSSGPKDKQPFVVVFFKASEVRYRSARSAHKVFWSLLRLSSFNSLGFSKEGCKKHELYVSFRDLGWQDWIIAPEGYAAYYCEGECAFPLNSYMNATNHAIVQTLVHFINPETVPKPCCAPTQLHGISVLYFDDSSNVILKKYRNMVVRACGCH</sequence>
<feature type="domain" description="TGF-beta family profile" evidence="13">
    <location>
        <begin position="271"/>
        <end position="400"/>
    </location>
</feature>
<evidence type="ECO:0000256" key="8">
    <source>
        <dbReference type="ARBA" id="ARBA00023157"/>
    </source>
</evidence>
<reference evidence="14" key="2">
    <citation type="submission" date="2025-09" db="UniProtKB">
        <authorList>
            <consortium name="Ensembl"/>
        </authorList>
    </citation>
    <scope>IDENTIFICATION</scope>
</reference>
<comment type="subcellular location">
    <subcellularLocation>
        <location evidence="1">Secreted</location>
    </subcellularLocation>
</comment>
<evidence type="ECO:0000256" key="7">
    <source>
        <dbReference type="ARBA" id="ARBA00023030"/>
    </source>
</evidence>
<dbReference type="GO" id="GO:0005615">
    <property type="term" value="C:extracellular space"/>
    <property type="evidence" value="ECO:0007669"/>
    <property type="project" value="UniProtKB-KW"/>
</dbReference>
<keyword evidence="5 12" id="KW-0732">Signal</keyword>
<organism evidence="14 15">
    <name type="scientific">Oryzias sinensis</name>
    <name type="common">Chinese medaka</name>
    <dbReference type="NCBI Taxonomy" id="183150"/>
    <lineage>
        <taxon>Eukaryota</taxon>
        <taxon>Metazoa</taxon>
        <taxon>Chordata</taxon>
        <taxon>Craniata</taxon>
        <taxon>Vertebrata</taxon>
        <taxon>Euteleostomi</taxon>
        <taxon>Actinopterygii</taxon>
        <taxon>Neopterygii</taxon>
        <taxon>Teleostei</taxon>
        <taxon>Neoteleostei</taxon>
        <taxon>Acanthomorphata</taxon>
        <taxon>Ovalentaria</taxon>
        <taxon>Atherinomorphae</taxon>
        <taxon>Beloniformes</taxon>
        <taxon>Adrianichthyidae</taxon>
        <taxon>Oryziinae</taxon>
        <taxon>Oryzias</taxon>
    </lineage>
</organism>
<dbReference type="InterPro" id="IPR001111">
    <property type="entry name" value="TGF-b_propeptide"/>
</dbReference>
<protein>
    <submittedName>
        <fullName evidence="14">Bone morphogenetic protein 7a</fullName>
    </submittedName>
</protein>
<dbReference type="Pfam" id="PF00019">
    <property type="entry name" value="TGF_beta"/>
    <property type="match status" value="1"/>
</dbReference>
<dbReference type="PANTHER" id="PTHR11848:SF135">
    <property type="entry name" value="BONE MORPHOGENETIC PROTEIN 7"/>
    <property type="match status" value="1"/>
</dbReference>
<dbReference type="InterPro" id="IPR001839">
    <property type="entry name" value="TGF-b_C"/>
</dbReference>
<feature type="chain" id="PRO_5034670871" evidence="12">
    <location>
        <begin position="28"/>
        <end position="400"/>
    </location>
</feature>
<dbReference type="SMART" id="SM00204">
    <property type="entry name" value="TGFB"/>
    <property type="match status" value="1"/>
</dbReference>
<keyword evidence="3" id="KW-0202">Cytokine</keyword>